<evidence type="ECO:0000313" key="2">
    <source>
        <dbReference type="Proteomes" id="UP000800093"/>
    </source>
</evidence>
<dbReference type="Gene3D" id="3.30.460.40">
    <property type="match status" value="1"/>
</dbReference>
<dbReference type="EMBL" id="ML986585">
    <property type="protein sequence ID" value="KAF2268835.1"/>
    <property type="molecule type" value="Genomic_DNA"/>
</dbReference>
<name>A0A9P4KHN8_9PLEO</name>
<evidence type="ECO:0000313" key="1">
    <source>
        <dbReference type="EMBL" id="KAF2268835.1"/>
    </source>
</evidence>
<accession>A0A9P4KHN8</accession>
<organism evidence="1 2">
    <name type="scientific">Lojkania enalia</name>
    <dbReference type="NCBI Taxonomy" id="147567"/>
    <lineage>
        <taxon>Eukaryota</taxon>
        <taxon>Fungi</taxon>
        <taxon>Dikarya</taxon>
        <taxon>Ascomycota</taxon>
        <taxon>Pezizomycotina</taxon>
        <taxon>Dothideomycetes</taxon>
        <taxon>Pleosporomycetidae</taxon>
        <taxon>Pleosporales</taxon>
        <taxon>Pleosporales incertae sedis</taxon>
        <taxon>Lojkania</taxon>
    </lineage>
</organism>
<proteinExistence type="predicted"/>
<reference evidence="2" key="1">
    <citation type="journal article" date="2020" name="Stud. Mycol.">
        <title>101 Dothideomycetes genomes: A test case for predicting lifestyles and emergence of pathogens.</title>
        <authorList>
            <person name="Haridas S."/>
            <person name="Albert R."/>
            <person name="Binder M."/>
            <person name="Bloem J."/>
            <person name="LaButti K."/>
            <person name="Salamov A."/>
            <person name="Andreopoulos B."/>
            <person name="Baker S."/>
            <person name="Barry K."/>
            <person name="Bills G."/>
            <person name="Bluhm B."/>
            <person name="Cannon C."/>
            <person name="Castanera R."/>
            <person name="Culley D."/>
            <person name="Daum C."/>
            <person name="Ezra D."/>
            <person name="Gonzalez J."/>
            <person name="Henrissat B."/>
            <person name="Kuo A."/>
            <person name="Liang C."/>
            <person name="Lipzen A."/>
            <person name="Lutzoni F."/>
            <person name="Magnuson J."/>
            <person name="Mondo S."/>
            <person name="Nolan M."/>
            <person name="Ohm R."/>
            <person name="Pangilinan J."/>
            <person name="Park H.-J."/>
            <person name="Ramirez L."/>
            <person name="Alfaro M."/>
            <person name="Sun H."/>
            <person name="Tritt A."/>
            <person name="Yoshinaga Y."/>
            <person name="Zwiers L.-H."/>
            <person name="Turgeon B."/>
            <person name="Goodwin S."/>
            <person name="Spatafora J."/>
            <person name="Crous P."/>
            <person name="Grigoriev I."/>
        </authorList>
    </citation>
    <scope>NUCLEOTIDE SEQUENCE [LARGE SCALE GENOMIC DNA]</scope>
    <source>
        <strain evidence="2">CBS 304.66</strain>
    </source>
</reference>
<gene>
    <name evidence="1" type="ORF">CC78DRAFT_354342</name>
</gene>
<dbReference type="Proteomes" id="UP000800093">
    <property type="component" value="Unassembled WGS sequence"/>
</dbReference>
<dbReference type="AlphaFoldDB" id="A0A9P4KHN8"/>
<sequence>MGENVKYYNVEDFNIWRRKQGRNLKSPPRANFLAAANHVKNLLDGKSINWAAFGGLAILCLGSHREMPDIHIVYDAQDFPKIQKRLELDRRVRLPRGMNSLFPAKVLVSTGPQYKDKCTENADIEVDLIPPGFYGAPPNETLRKNQVLLRLNLDGKISNFKGLSILYLVKTALQFCKSQDLAWDPKRDIKFLCLSNHRRTSANALSPCWVRNLPRHRDPLHPHREHFPGPQPK</sequence>
<comment type="caution">
    <text evidence="1">The sequence shown here is derived from an EMBL/GenBank/DDBJ whole genome shotgun (WGS) entry which is preliminary data.</text>
</comment>
<keyword evidence="2" id="KW-1185">Reference proteome</keyword>
<protein>
    <submittedName>
        <fullName evidence="1">Uncharacterized protein</fullName>
    </submittedName>
</protein>
<dbReference type="OrthoDB" id="10066232at2759"/>